<dbReference type="SUPFAM" id="SSF81296">
    <property type="entry name" value="E set domains"/>
    <property type="match status" value="1"/>
</dbReference>
<gene>
    <name evidence="2" type="ORF">RBB81_01840</name>
</gene>
<evidence type="ECO:0000313" key="2">
    <source>
        <dbReference type="EMBL" id="XCB22684.1"/>
    </source>
</evidence>
<dbReference type="InterPro" id="IPR013783">
    <property type="entry name" value="Ig-like_fold"/>
</dbReference>
<dbReference type="Gene3D" id="2.60.40.10">
    <property type="entry name" value="Immunoglobulins"/>
    <property type="match status" value="2"/>
</dbReference>
<accession>A0AAU7Z2G6</accession>
<dbReference type="InterPro" id="IPR002909">
    <property type="entry name" value="IPT_dom"/>
</dbReference>
<reference evidence="2" key="2">
    <citation type="journal article" date="2024" name="Environ. Microbiol.">
        <title>Genome analysis and description of Tunturibacter gen. nov. expands the diversity of Terriglobia in tundra soils.</title>
        <authorList>
            <person name="Messyasz A."/>
            <person name="Mannisto M.K."/>
            <person name="Kerkhof L.J."/>
            <person name="Haggblom M.M."/>
        </authorList>
    </citation>
    <scope>NUCLEOTIDE SEQUENCE</scope>
    <source>
        <strain evidence="2">M8UP39</strain>
    </source>
</reference>
<reference evidence="2" key="1">
    <citation type="submission" date="2023-08" db="EMBL/GenBank/DDBJ databases">
        <authorList>
            <person name="Messyasz A."/>
            <person name="Mannisto M.K."/>
            <person name="Kerkhof L.J."/>
            <person name="Haggblom M."/>
        </authorList>
    </citation>
    <scope>NUCLEOTIDE SEQUENCE</scope>
    <source>
        <strain evidence="2">M8UP39</strain>
    </source>
</reference>
<sequence>MSAAGGTITINGMGFRTGNAVTVNGVSATVSSWTANTIVAKAPSIHALGSSTALVADVAVTDLSTGGTTVMTQSLSYAAPMPSLRLVSAPSGLVQLAQPASTPFAVKVLNGDGATPVVGEAVTFTASTGMVQFSACGAASCTINTDANGVASTLVTPLSAGPITLKAAGVDGMAVASFTAAVRVQTVTAVQAMEYIVAGATVAWTPEVSVNDNFASTAGVPVGWQPTSGQVAVTPASSAVNSQGIAQTLATAGPLAAGAQAALSGCAWMNVCASFTTVGVDLADLRVIAVSGANQIVSANGTITPVVLQVTDTASRPVAGAVVQIFQTVDAWQPACPDRGRCPIAPVLASSQTSAVSDMNGLLTIIPQQISAVGETTNLAAATGTQGFISLTLQKQP</sequence>
<dbReference type="InterPro" id="IPR014756">
    <property type="entry name" value="Ig_E-set"/>
</dbReference>
<proteinExistence type="predicted"/>
<feature type="domain" description="IPT/TIG" evidence="1">
    <location>
        <begin position="4"/>
        <end position="49"/>
    </location>
</feature>
<dbReference type="AlphaFoldDB" id="A0AAU7Z2G6"/>
<name>A0AAU7Z2G6_9BACT</name>
<evidence type="ECO:0000259" key="1">
    <source>
        <dbReference type="Pfam" id="PF01833"/>
    </source>
</evidence>
<dbReference type="KEGG" id="tgi:RBB81_01840"/>
<organism evidence="2">
    <name type="scientific">Tunturiibacter gelidiferens</name>
    <dbReference type="NCBI Taxonomy" id="3069689"/>
    <lineage>
        <taxon>Bacteria</taxon>
        <taxon>Pseudomonadati</taxon>
        <taxon>Acidobacteriota</taxon>
        <taxon>Terriglobia</taxon>
        <taxon>Terriglobales</taxon>
        <taxon>Acidobacteriaceae</taxon>
        <taxon>Tunturiibacter</taxon>
    </lineage>
</organism>
<dbReference type="InterPro" id="IPR008964">
    <property type="entry name" value="Invasin/intimin_cell_adhesion"/>
</dbReference>
<dbReference type="EMBL" id="CP132938">
    <property type="protein sequence ID" value="XCB22684.1"/>
    <property type="molecule type" value="Genomic_DNA"/>
</dbReference>
<dbReference type="SUPFAM" id="SSF49373">
    <property type="entry name" value="Invasin/intimin cell-adhesion fragments"/>
    <property type="match status" value="1"/>
</dbReference>
<protein>
    <submittedName>
        <fullName evidence="2">IPT/TIG domain-containing protein</fullName>
    </submittedName>
</protein>
<dbReference type="RefSeq" id="WP_353072516.1">
    <property type="nucleotide sequence ID" value="NZ_CP132938.1"/>
</dbReference>
<dbReference type="Pfam" id="PF01833">
    <property type="entry name" value="TIG"/>
    <property type="match status" value="1"/>
</dbReference>